<accession>A0ABN7X9D2</accession>
<organism evidence="2 3">
    <name type="scientific">Gigaspora margarita</name>
    <dbReference type="NCBI Taxonomy" id="4874"/>
    <lineage>
        <taxon>Eukaryota</taxon>
        <taxon>Fungi</taxon>
        <taxon>Fungi incertae sedis</taxon>
        <taxon>Mucoromycota</taxon>
        <taxon>Glomeromycotina</taxon>
        <taxon>Glomeromycetes</taxon>
        <taxon>Diversisporales</taxon>
        <taxon>Gigasporaceae</taxon>
        <taxon>Gigaspora</taxon>
    </lineage>
</organism>
<feature type="non-terminal residue" evidence="2">
    <location>
        <position position="1"/>
    </location>
</feature>
<keyword evidence="1" id="KW-0812">Transmembrane</keyword>
<keyword evidence="1" id="KW-0472">Membrane</keyword>
<evidence type="ECO:0000313" key="3">
    <source>
        <dbReference type="Proteomes" id="UP000789901"/>
    </source>
</evidence>
<protein>
    <submittedName>
        <fullName evidence="2">10583_t:CDS:1</fullName>
    </submittedName>
</protein>
<keyword evidence="1" id="KW-1133">Transmembrane helix</keyword>
<evidence type="ECO:0000313" key="2">
    <source>
        <dbReference type="EMBL" id="CAG8851265.1"/>
    </source>
</evidence>
<evidence type="ECO:0000256" key="1">
    <source>
        <dbReference type="SAM" id="Phobius"/>
    </source>
</evidence>
<dbReference type="Proteomes" id="UP000789901">
    <property type="component" value="Unassembled WGS sequence"/>
</dbReference>
<name>A0ABN7X9D2_GIGMA</name>
<sequence>ELLNIKEQLFHSNELIALALFGQIILVIVIIGIDYDQSTNNFFLRIDVYWRKIKDIYF</sequence>
<gene>
    <name evidence="2" type="ORF">GMARGA_LOCUS40645</name>
</gene>
<reference evidence="2 3" key="1">
    <citation type="submission" date="2021-06" db="EMBL/GenBank/DDBJ databases">
        <authorList>
            <person name="Kallberg Y."/>
            <person name="Tangrot J."/>
            <person name="Rosling A."/>
        </authorList>
    </citation>
    <scope>NUCLEOTIDE SEQUENCE [LARGE SCALE GENOMIC DNA]</scope>
    <source>
        <strain evidence="2 3">120-4 pot B 10/14</strain>
    </source>
</reference>
<comment type="caution">
    <text evidence="2">The sequence shown here is derived from an EMBL/GenBank/DDBJ whole genome shotgun (WGS) entry which is preliminary data.</text>
</comment>
<dbReference type="EMBL" id="CAJVQB010105131">
    <property type="protein sequence ID" value="CAG8851265.1"/>
    <property type="molecule type" value="Genomic_DNA"/>
</dbReference>
<feature type="transmembrane region" description="Helical" evidence="1">
    <location>
        <begin position="15"/>
        <end position="35"/>
    </location>
</feature>
<proteinExistence type="predicted"/>
<keyword evidence="3" id="KW-1185">Reference proteome</keyword>